<reference evidence="3" key="1">
    <citation type="submission" date="2018-06" db="EMBL/GenBank/DDBJ databases">
        <authorList>
            <person name="Zhirakovskaya E."/>
        </authorList>
    </citation>
    <scope>NUCLEOTIDE SEQUENCE</scope>
</reference>
<dbReference type="AlphaFoldDB" id="A0A3B1AP46"/>
<dbReference type="PANTHER" id="PTHR34404">
    <property type="entry name" value="REGULATORY PROTEIN, FMDB FAMILY"/>
    <property type="match status" value="1"/>
</dbReference>
<dbReference type="NCBIfam" id="TIGR02605">
    <property type="entry name" value="CxxC_CxxC_SSSS"/>
    <property type="match status" value="1"/>
</dbReference>
<sequence length="141" mass="14719">MARILAALPAGETLLPVAGYNPRLDFFVLIPIFLCRDTHVIEGDVVMPIYEYACKACGYRHEALQKMSDDALTDCPECGKAALKKLVSAAGFRLKGSGWYETDFKGGGKKNADKGDAGSSGDSAPKKAAVGGCGSGGCGCH</sequence>
<feature type="region of interest" description="Disordered" evidence="1">
    <location>
        <begin position="101"/>
        <end position="135"/>
    </location>
</feature>
<dbReference type="GO" id="GO:0004355">
    <property type="term" value="F:glutamate synthase (NADPH) activity"/>
    <property type="evidence" value="ECO:0007669"/>
    <property type="project" value="UniProtKB-EC"/>
</dbReference>
<proteinExistence type="predicted"/>
<dbReference type="PANTHER" id="PTHR34404:SF2">
    <property type="entry name" value="CONSERVED SERINE RICH PROTEIN"/>
    <property type="match status" value="1"/>
</dbReference>
<dbReference type="Pfam" id="PF09723">
    <property type="entry name" value="Zn_ribbon_8"/>
    <property type="match status" value="1"/>
</dbReference>
<name>A0A3B1AP46_9ZZZZ</name>
<dbReference type="SMART" id="SM00834">
    <property type="entry name" value="CxxC_CXXC_SSSS"/>
    <property type="match status" value="1"/>
</dbReference>
<gene>
    <name evidence="3" type="ORF">MNBD_GAMMA20-1068</name>
</gene>
<evidence type="ECO:0000259" key="2">
    <source>
        <dbReference type="SMART" id="SM00834"/>
    </source>
</evidence>
<evidence type="ECO:0000256" key="1">
    <source>
        <dbReference type="SAM" id="MobiDB-lite"/>
    </source>
</evidence>
<feature type="compositionally biased region" description="Basic and acidic residues" evidence="1">
    <location>
        <begin position="102"/>
        <end position="116"/>
    </location>
</feature>
<dbReference type="EMBL" id="UOFU01000079">
    <property type="protein sequence ID" value="VAW95694.1"/>
    <property type="molecule type" value="Genomic_DNA"/>
</dbReference>
<protein>
    <submittedName>
        <fullName evidence="3">Glutamate synthase [NADPH] large chain</fullName>
        <ecNumber evidence="3">1.4.1.13</ecNumber>
    </submittedName>
</protein>
<feature type="domain" description="Putative regulatory protein FmdB zinc ribbon" evidence="2">
    <location>
        <begin position="47"/>
        <end position="88"/>
    </location>
</feature>
<dbReference type="EC" id="1.4.1.13" evidence="3"/>
<accession>A0A3B1AP46</accession>
<evidence type="ECO:0000313" key="3">
    <source>
        <dbReference type="EMBL" id="VAW95694.1"/>
    </source>
</evidence>
<organism evidence="3">
    <name type="scientific">hydrothermal vent metagenome</name>
    <dbReference type="NCBI Taxonomy" id="652676"/>
    <lineage>
        <taxon>unclassified sequences</taxon>
        <taxon>metagenomes</taxon>
        <taxon>ecological metagenomes</taxon>
    </lineage>
</organism>
<keyword evidence="3" id="KW-0560">Oxidoreductase</keyword>
<dbReference type="InterPro" id="IPR013429">
    <property type="entry name" value="Regulatory_FmdB_Zinc_ribbon"/>
</dbReference>